<gene>
    <name evidence="11" type="ORF">MAR_005179</name>
    <name evidence="12" type="ORF">MAR_005225</name>
</gene>
<evidence type="ECO:0000313" key="13">
    <source>
        <dbReference type="Proteomes" id="UP001164746"/>
    </source>
</evidence>
<keyword evidence="5" id="KW-0678">Repressor</keyword>
<evidence type="ECO:0000313" key="11">
    <source>
        <dbReference type="EMBL" id="WAR15074.1"/>
    </source>
</evidence>
<keyword evidence="6" id="KW-0805">Transcription regulation</keyword>
<dbReference type="PANTHER" id="PTHR24081:SF8">
    <property type="entry name" value="NR LBD DOMAIN-CONTAINING PROTEIN"/>
    <property type="match status" value="1"/>
</dbReference>
<evidence type="ECO:0000313" key="12">
    <source>
        <dbReference type="EMBL" id="WAR15120.1"/>
    </source>
</evidence>
<feature type="compositionally biased region" description="Basic and acidic residues" evidence="9">
    <location>
        <begin position="315"/>
        <end position="330"/>
    </location>
</feature>
<feature type="region of interest" description="Disordered" evidence="9">
    <location>
        <begin position="162"/>
        <end position="267"/>
    </location>
</feature>
<dbReference type="SUPFAM" id="SSF48508">
    <property type="entry name" value="Nuclear receptor ligand-binding domain"/>
    <property type="match status" value="1"/>
</dbReference>
<dbReference type="InterPro" id="IPR035500">
    <property type="entry name" value="NHR-like_dom_sf"/>
</dbReference>
<evidence type="ECO:0000256" key="5">
    <source>
        <dbReference type="ARBA" id="ARBA00022491"/>
    </source>
</evidence>
<organism evidence="12 13">
    <name type="scientific">Mya arenaria</name>
    <name type="common">Soft-shell clam</name>
    <dbReference type="NCBI Taxonomy" id="6604"/>
    <lineage>
        <taxon>Eukaryota</taxon>
        <taxon>Metazoa</taxon>
        <taxon>Spiralia</taxon>
        <taxon>Lophotrochozoa</taxon>
        <taxon>Mollusca</taxon>
        <taxon>Bivalvia</taxon>
        <taxon>Autobranchia</taxon>
        <taxon>Heteroconchia</taxon>
        <taxon>Euheterodonta</taxon>
        <taxon>Imparidentia</taxon>
        <taxon>Neoheterodontei</taxon>
        <taxon>Myida</taxon>
        <taxon>Myoidea</taxon>
        <taxon>Myidae</taxon>
        <taxon>Mya</taxon>
    </lineage>
</organism>
<dbReference type="EMBL" id="CP111020">
    <property type="protein sequence ID" value="WAR15120.1"/>
    <property type="molecule type" value="Genomic_DNA"/>
</dbReference>
<comment type="subcellular location">
    <subcellularLocation>
        <location evidence="2">Cytoplasm</location>
    </subcellularLocation>
    <subcellularLocation>
        <location evidence="1">Nucleus</location>
    </subcellularLocation>
</comment>
<feature type="compositionally biased region" description="Low complexity" evidence="9">
    <location>
        <begin position="184"/>
        <end position="195"/>
    </location>
</feature>
<dbReference type="EMBL" id="CP111020">
    <property type="protein sequence ID" value="WAR15074.1"/>
    <property type="molecule type" value="Genomic_DNA"/>
</dbReference>
<dbReference type="SMART" id="SM00430">
    <property type="entry name" value="HOLI"/>
    <property type="match status" value="1"/>
</dbReference>
<evidence type="ECO:0000256" key="2">
    <source>
        <dbReference type="ARBA" id="ARBA00004496"/>
    </source>
</evidence>
<reference evidence="12" key="1">
    <citation type="submission" date="2022-11" db="EMBL/GenBank/DDBJ databases">
        <title>Centuries of genome instability and evolution in soft-shell clam transmissible cancer (bioRxiv).</title>
        <authorList>
            <person name="Hart S.F.M."/>
            <person name="Yonemitsu M.A."/>
            <person name="Giersch R.M."/>
            <person name="Beal B.F."/>
            <person name="Arriagada G."/>
            <person name="Davis B.W."/>
            <person name="Ostrander E.A."/>
            <person name="Goff S.P."/>
            <person name="Metzger M.J."/>
        </authorList>
    </citation>
    <scope>NUCLEOTIDE SEQUENCE</scope>
    <source>
        <strain evidence="12">MELC-2E11</strain>
        <tissue evidence="12">Siphon/mantle</tissue>
    </source>
</reference>
<feature type="region of interest" description="Disordered" evidence="9">
    <location>
        <begin position="306"/>
        <end position="332"/>
    </location>
</feature>
<protein>
    <submittedName>
        <fullName evidence="12">7UP1-like protein</fullName>
    </submittedName>
</protein>
<keyword evidence="4" id="KW-0963">Cytoplasm</keyword>
<evidence type="ECO:0000256" key="1">
    <source>
        <dbReference type="ARBA" id="ARBA00004123"/>
    </source>
</evidence>
<evidence type="ECO:0000256" key="6">
    <source>
        <dbReference type="ARBA" id="ARBA00023015"/>
    </source>
</evidence>
<name>A0ABY7EZ09_MYAAR</name>
<accession>A0ABY7EZ09</accession>
<keyword evidence="13" id="KW-1185">Reference proteome</keyword>
<dbReference type="InterPro" id="IPR033544">
    <property type="entry name" value="NR0B1/2"/>
</dbReference>
<feature type="region of interest" description="Disordered" evidence="9">
    <location>
        <begin position="410"/>
        <end position="429"/>
    </location>
</feature>
<keyword evidence="8" id="KW-0675">Receptor</keyword>
<dbReference type="PROSITE" id="PS51843">
    <property type="entry name" value="NR_LBD"/>
    <property type="match status" value="1"/>
</dbReference>
<evidence type="ECO:0000256" key="3">
    <source>
        <dbReference type="ARBA" id="ARBA00006647"/>
    </source>
</evidence>
<sequence length="540" mass="60084">MAPTQNMTAMNGDSHMSERAYEYIQTMNANNANVERTERSDVKTAKTLQSVLRGEVPTAYMHLAVPANVCYYRNSDNVTAGNRVVRHSYIKSGNGFRPYPSSSPNRAPMSVHQRGQVNDLAPSHPGRFDSQPVHNQAANTSIYSHMSPQSYEVDAYPMERESPVLESRYSPFQESGSPFIGHHPSPYYDPNSPNSGYGSGRESGSPYLYQRHSLSPYSPHQRAAATPSPHNSQGSPYSNPRDMTTPPVRHSSDTSISSPIHDDADAADQPIDLSKKPAKQSSESRPCILEVMNVSKGSLLRNLLTPGARGMTSFDKQDSGRDTPDSECYKPEVPITGSTRVTLAKKMVYPITSRVSDWLLKIVQFSKSIPEFATMSQNDKLTLLINAWTRMLLFLMAENDSVFAVTPLRADSDPGAAPSKPSPDEPTMKSVDGVQNFMRKCRNLAMDQKEYALLRMAVLFNTATPGLEDMNLVEKLNSAVQQLLQQHVSVTRPNDVMRHSKILMLLPSLYGINCKMVENLFCKRINTDMEVLLKEMLQEL</sequence>
<dbReference type="InterPro" id="IPR000536">
    <property type="entry name" value="Nucl_hrmn_rcpt_lig-bd"/>
</dbReference>
<comment type="similarity">
    <text evidence="3">Belongs to the nuclear hormone receptor family. NR0 subfamily.</text>
</comment>
<dbReference type="Gene3D" id="1.10.565.10">
    <property type="entry name" value="Retinoid X Receptor"/>
    <property type="match status" value="1"/>
</dbReference>
<evidence type="ECO:0000256" key="8">
    <source>
        <dbReference type="ARBA" id="ARBA00023170"/>
    </source>
</evidence>
<evidence type="ECO:0000256" key="7">
    <source>
        <dbReference type="ARBA" id="ARBA00023163"/>
    </source>
</evidence>
<dbReference type="InterPro" id="IPR001723">
    <property type="entry name" value="Nuclear_hrmn_rcpt"/>
</dbReference>
<dbReference type="Proteomes" id="UP001164746">
    <property type="component" value="Chromosome 9"/>
</dbReference>
<feature type="compositionally biased region" description="Polar residues" evidence="9">
    <location>
        <begin position="228"/>
        <end position="242"/>
    </location>
</feature>
<keyword evidence="7" id="KW-0804">Transcription</keyword>
<dbReference type="PANTHER" id="PTHR24081">
    <property type="entry name" value="NUCLEAR RECEPTOR SUBFAMILY 0 GROUP B"/>
    <property type="match status" value="1"/>
</dbReference>
<evidence type="ECO:0000256" key="4">
    <source>
        <dbReference type="ARBA" id="ARBA00022490"/>
    </source>
</evidence>
<feature type="domain" description="NR LBD" evidence="10">
    <location>
        <begin position="295"/>
        <end position="540"/>
    </location>
</feature>
<evidence type="ECO:0000256" key="9">
    <source>
        <dbReference type="SAM" id="MobiDB-lite"/>
    </source>
</evidence>
<dbReference type="Pfam" id="PF00104">
    <property type="entry name" value="Hormone_recep"/>
    <property type="match status" value="1"/>
</dbReference>
<proteinExistence type="inferred from homology"/>
<evidence type="ECO:0000259" key="10">
    <source>
        <dbReference type="PROSITE" id="PS51843"/>
    </source>
</evidence>
<dbReference type="PRINTS" id="PR00398">
    <property type="entry name" value="STRDHORMONER"/>
</dbReference>